<sequence>MITATRVCYGGVHTRVLSVQGDGTPVVLLHGYADSADTWRALLTLFDNAGRAAIAVDLPGFGKADRRTAGPILPQLDSFVDALLEESDRPLVLMGNSLGACVSVRAAARRPNGVEAVITVDEPILADHWVARYVRRRRAPRLPRLLLAGARVPRRPLEYSVELLFRRLLYSKPAAADPAVIARWVESVPDSRALAGLANGAIAVARETRTGYAGMTIECPTLIVHGAKDRIIPVASSRMLHALIPHSELVVMPRSGHCPQLDDPAGLARIVLPFLGRALRAS</sequence>
<comment type="caution">
    <text evidence="2">The sequence shown here is derived from an EMBL/GenBank/DDBJ whole genome shotgun (WGS) entry which is preliminary data.</text>
</comment>
<dbReference type="PRINTS" id="PR00111">
    <property type="entry name" value="ABHYDROLASE"/>
</dbReference>
<dbReference type="Gene3D" id="3.40.50.1820">
    <property type="entry name" value="alpha/beta hydrolase"/>
    <property type="match status" value="1"/>
</dbReference>
<dbReference type="InterPro" id="IPR029058">
    <property type="entry name" value="AB_hydrolase_fold"/>
</dbReference>
<dbReference type="InterPro" id="IPR000639">
    <property type="entry name" value="Epox_hydrolase-like"/>
</dbReference>
<protein>
    <submittedName>
        <fullName evidence="2">Alpha/beta fold hydrolase</fullName>
    </submittedName>
</protein>
<dbReference type="PRINTS" id="PR00412">
    <property type="entry name" value="EPOXHYDRLASE"/>
</dbReference>
<dbReference type="PANTHER" id="PTHR43689:SF8">
    <property type="entry name" value="ALPHA_BETA-HYDROLASES SUPERFAMILY PROTEIN"/>
    <property type="match status" value="1"/>
</dbReference>
<dbReference type="GO" id="GO:0016787">
    <property type="term" value="F:hydrolase activity"/>
    <property type="evidence" value="ECO:0007669"/>
    <property type="project" value="UniProtKB-KW"/>
</dbReference>
<gene>
    <name evidence="2" type="ORF">ACHIPZ_19810</name>
</gene>
<reference evidence="2 3" key="1">
    <citation type="submission" date="2024-10" db="EMBL/GenBank/DDBJ databases">
        <authorList>
            <person name="Riesco R."/>
        </authorList>
    </citation>
    <scope>NUCLEOTIDE SEQUENCE [LARGE SCALE GENOMIC DNA]</scope>
    <source>
        <strain evidence="2 3">NCIMB 15449</strain>
    </source>
</reference>
<accession>A0ABW7JRU1</accession>
<dbReference type="SUPFAM" id="SSF53474">
    <property type="entry name" value="alpha/beta-Hydrolases"/>
    <property type="match status" value="1"/>
</dbReference>
<dbReference type="Pfam" id="PF00561">
    <property type="entry name" value="Abhydrolase_1"/>
    <property type="match status" value="1"/>
</dbReference>
<dbReference type="RefSeq" id="WP_395116145.1">
    <property type="nucleotide sequence ID" value="NZ_JBIMSO010000060.1"/>
</dbReference>
<feature type="domain" description="AB hydrolase-1" evidence="1">
    <location>
        <begin position="25"/>
        <end position="264"/>
    </location>
</feature>
<dbReference type="Proteomes" id="UP001609175">
    <property type="component" value="Unassembled WGS sequence"/>
</dbReference>
<organism evidence="2 3">
    <name type="scientific">Antrihabitans spumae</name>
    <dbReference type="NCBI Taxonomy" id="3373370"/>
    <lineage>
        <taxon>Bacteria</taxon>
        <taxon>Bacillati</taxon>
        <taxon>Actinomycetota</taxon>
        <taxon>Actinomycetes</taxon>
        <taxon>Mycobacteriales</taxon>
        <taxon>Nocardiaceae</taxon>
        <taxon>Antrihabitans</taxon>
    </lineage>
</organism>
<dbReference type="EMBL" id="JBIMSO010000060">
    <property type="protein sequence ID" value="MFH5210435.1"/>
    <property type="molecule type" value="Genomic_DNA"/>
</dbReference>
<evidence type="ECO:0000313" key="3">
    <source>
        <dbReference type="Proteomes" id="UP001609175"/>
    </source>
</evidence>
<name>A0ABW7JRU1_9NOCA</name>
<dbReference type="InterPro" id="IPR000073">
    <property type="entry name" value="AB_hydrolase_1"/>
</dbReference>
<proteinExistence type="predicted"/>
<keyword evidence="2" id="KW-0378">Hydrolase</keyword>
<evidence type="ECO:0000259" key="1">
    <source>
        <dbReference type="Pfam" id="PF00561"/>
    </source>
</evidence>
<dbReference type="PANTHER" id="PTHR43689">
    <property type="entry name" value="HYDROLASE"/>
    <property type="match status" value="1"/>
</dbReference>
<evidence type="ECO:0000313" key="2">
    <source>
        <dbReference type="EMBL" id="MFH5210435.1"/>
    </source>
</evidence>